<reference evidence="9 10" key="1">
    <citation type="submission" date="2019-05" db="EMBL/GenBank/DDBJ databases">
        <title>The Complete Genome Sequence of the n-alkane-degrading Desulfoglaeba alkanexedens ALDC reveals multiple alkylsuccinate synthase gene clusters.</title>
        <authorList>
            <person name="Callaghan A.V."/>
            <person name="Davidova I.A."/>
            <person name="Duncan K.E."/>
            <person name="Morris B."/>
            <person name="McInerney M.J."/>
        </authorList>
    </citation>
    <scope>NUCLEOTIDE SEQUENCE [LARGE SCALE GENOMIC DNA]</scope>
    <source>
        <strain evidence="9 10">ALDC</strain>
    </source>
</reference>
<dbReference type="InterPro" id="IPR052905">
    <property type="entry name" value="LD-transpeptidase_YkuD-like"/>
</dbReference>
<comment type="similarity">
    <text evidence="2">Belongs to the YkuD family.</text>
</comment>
<dbReference type="Pfam" id="PF20142">
    <property type="entry name" value="Scaffold"/>
    <property type="match status" value="1"/>
</dbReference>
<keyword evidence="4 7" id="KW-0133">Cell shape</keyword>
<evidence type="ECO:0000256" key="1">
    <source>
        <dbReference type="ARBA" id="ARBA00004752"/>
    </source>
</evidence>
<dbReference type="SUPFAM" id="SSF47090">
    <property type="entry name" value="PGBD-like"/>
    <property type="match status" value="1"/>
</dbReference>
<dbReference type="InterPro" id="IPR002477">
    <property type="entry name" value="Peptidoglycan-bd-like"/>
</dbReference>
<dbReference type="AlphaFoldDB" id="A0A4P8L4S2"/>
<gene>
    <name evidence="9" type="ORF">FDQ92_12990</name>
</gene>
<dbReference type="GO" id="GO:0009252">
    <property type="term" value="P:peptidoglycan biosynthetic process"/>
    <property type="evidence" value="ECO:0007669"/>
    <property type="project" value="UniProtKB-UniPathway"/>
</dbReference>
<keyword evidence="10" id="KW-1185">Reference proteome</keyword>
<evidence type="ECO:0000256" key="5">
    <source>
        <dbReference type="ARBA" id="ARBA00022984"/>
    </source>
</evidence>
<dbReference type="SUPFAM" id="SSF141523">
    <property type="entry name" value="L,D-transpeptidase catalytic domain-like"/>
    <property type="match status" value="1"/>
</dbReference>
<evidence type="ECO:0000256" key="6">
    <source>
        <dbReference type="ARBA" id="ARBA00023316"/>
    </source>
</evidence>
<sequence>MPQGPVAVRLIRLYTRLAVFLSILSLPCWMDLVTAVADAATARAVQEILGQSAEPRPLYIACQKIHVGEDLIRFYADRSFAPAWTDANGLNDLGDELPVHLSGARDHGLDPEDYHLGCIEALADDIRRRSQKGGPPDVVRLASIDILMSDAFLIFASHLACGKVDPEKFHPLWLSPKHKTDILAELKRLLEHRDLRHALGRFAPPHPEYRRLVQAGRELRAVVVGSSWPEVPPGPTLHPGDTSRRVVVLRERLARSGDLPAGEAPVAAAEFFDPFLEEAVRRFQKRHGLAVDGVVGPRTLASLNVPPETRLRQILVNLERWRWLPRHLGDRYILVNVAGFSLEAYRSGEKVLTMRVIVGKSYQRTPVFSEKMRYIEVNPYWNVPSSIAVKEYLPKIRKDPGFLKANHMELLSGWGPSSRVLDPRAIDWSRVTQDNFPGRIRQLPGPWNALGRIKFMFPNAFNVYLHDTPERHLFVRPRRALSHGCIRVENPVDLALFVLQNDTSWTREQVKSLIDSGERHVIPLPHPVMVHLLYWTAWVDEAGVIHFREDIYGRDEILSDALGLS</sequence>
<dbReference type="GO" id="GO:0016740">
    <property type="term" value="F:transferase activity"/>
    <property type="evidence" value="ECO:0007669"/>
    <property type="project" value="UniProtKB-KW"/>
</dbReference>
<organism evidence="9 10">
    <name type="scientific">Desulfoglaeba alkanexedens ALDC</name>
    <dbReference type="NCBI Taxonomy" id="980445"/>
    <lineage>
        <taxon>Bacteria</taxon>
        <taxon>Pseudomonadati</taxon>
        <taxon>Thermodesulfobacteriota</taxon>
        <taxon>Syntrophobacteria</taxon>
        <taxon>Syntrophobacterales</taxon>
        <taxon>Syntrophobacteraceae</taxon>
        <taxon>Desulfoglaeba</taxon>
    </lineage>
</organism>
<dbReference type="GO" id="GO:0008360">
    <property type="term" value="P:regulation of cell shape"/>
    <property type="evidence" value="ECO:0007669"/>
    <property type="project" value="UniProtKB-UniRule"/>
</dbReference>
<dbReference type="EMBL" id="CP040098">
    <property type="protein sequence ID" value="QCQ23006.1"/>
    <property type="molecule type" value="Genomic_DNA"/>
</dbReference>
<dbReference type="InterPro" id="IPR045380">
    <property type="entry name" value="LD_TPept_scaffold_dom"/>
</dbReference>
<dbReference type="PANTHER" id="PTHR41533">
    <property type="entry name" value="L,D-TRANSPEPTIDASE HI_1667-RELATED"/>
    <property type="match status" value="1"/>
</dbReference>
<dbReference type="InterPro" id="IPR038063">
    <property type="entry name" value="Transpep_catalytic_dom"/>
</dbReference>
<dbReference type="CDD" id="cd16913">
    <property type="entry name" value="YkuD_like"/>
    <property type="match status" value="1"/>
</dbReference>
<dbReference type="GO" id="GO:0004180">
    <property type="term" value="F:carboxypeptidase activity"/>
    <property type="evidence" value="ECO:0007669"/>
    <property type="project" value="UniProtKB-ARBA"/>
</dbReference>
<dbReference type="PROSITE" id="PS52029">
    <property type="entry name" value="LD_TPASE"/>
    <property type="match status" value="1"/>
</dbReference>
<dbReference type="Pfam" id="PF03734">
    <property type="entry name" value="YkuD"/>
    <property type="match status" value="1"/>
</dbReference>
<dbReference type="PANTHER" id="PTHR41533:SF2">
    <property type="entry name" value="BLR7131 PROTEIN"/>
    <property type="match status" value="1"/>
</dbReference>
<dbReference type="OrthoDB" id="9778545at2"/>
<evidence type="ECO:0000256" key="7">
    <source>
        <dbReference type="PROSITE-ProRule" id="PRU01373"/>
    </source>
</evidence>
<proteinExistence type="inferred from homology"/>
<comment type="pathway">
    <text evidence="1 7">Cell wall biogenesis; peptidoglycan biosynthesis.</text>
</comment>
<dbReference type="Proteomes" id="UP000298602">
    <property type="component" value="Chromosome"/>
</dbReference>
<keyword evidence="5 7" id="KW-0573">Peptidoglycan synthesis</keyword>
<keyword evidence="3" id="KW-0808">Transferase</keyword>
<protein>
    <submittedName>
        <fullName evidence="9">Peptidoglycan-binding protein</fullName>
    </submittedName>
</protein>
<evidence type="ECO:0000313" key="10">
    <source>
        <dbReference type="Proteomes" id="UP000298602"/>
    </source>
</evidence>
<evidence type="ECO:0000256" key="2">
    <source>
        <dbReference type="ARBA" id="ARBA00005992"/>
    </source>
</evidence>
<dbReference type="InterPro" id="IPR005490">
    <property type="entry name" value="LD_TPept_cat_dom"/>
</dbReference>
<dbReference type="Gene3D" id="2.40.440.10">
    <property type="entry name" value="L,D-transpeptidase catalytic domain-like"/>
    <property type="match status" value="1"/>
</dbReference>
<feature type="domain" description="L,D-TPase catalytic" evidence="8">
    <location>
        <begin position="331"/>
        <end position="513"/>
    </location>
</feature>
<dbReference type="KEGG" id="dax:FDQ92_12990"/>
<dbReference type="InterPro" id="IPR036365">
    <property type="entry name" value="PGBD-like_sf"/>
</dbReference>
<dbReference type="GO" id="GO:0071555">
    <property type="term" value="P:cell wall organization"/>
    <property type="evidence" value="ECO:0007669"/>
    <property type="project" value="UniProtKB-UniRule"/>
</dbReference>
<evidence type="ECO:0000256" key="3">
    <source>
        <dbReference type="ARBA" id="ARBA00022679"/>
    </source>
</evidence>
<evidence type="ECO:0000313" key="9">
    <source>
        <dbReference type="EMBL" id="QCQ23006.1"/>
    </source>
</evidence>
<dbReference type="Gene3D" id="1.10.101.10">
    <property type="entry name" value="PGBD-like superfamily/PGBD"/>
    <property type="match status" value="1"/>
</dbReference>
<feature type="active site" description="Proton donor/acceptor" evidence="7">
    <location>
        <position position="466"/>
    </location>
</feature>
<name>A0A4P8L4S2_9BACT</name>
<keyword evidence="6 7" id="KW-0961">Cell wall biogenesis/degradation</keyword>
<reference evidence="9 10" key="2">
    <citation type="submission" date="2019-05" db="EMBL/GenBank/DDBJ databases">
        <authorList>
            <person name="Suflita J.M."/>
            <person name="Marks C.R."/>
        </authorList>
    </citation>
    <scope>NUCLEOTIDE SEQUENCE [LARGE SCALE GENOMIC DNA]</scope>
    <source>
        <strain evidence="9 10">ALDC</strain>
    </source>
</reference>
<dbReference type="UniPathway" id="UPA00219"/>
<accession>A0A4P8L4S2</accession>
<dbReference type="RefSeq" id="WP_137425289.1">
    <property type="nucleotide sequence ID" value="NZ_CP040098.1"/>
</dbReference>
<feature type="active site" description="Nucleophile" evidence="7">
    <location>
        <position position="485"/>
    </location>
</feature>
<dbReference type="Pfam" id="PF01471">
    <property type="entry name" value="PG_binding_1"/>
    <property type="match status" value="1"/>
</dbReference>
<dbReference type="InterPro" id="IPR036366">
    <property type="entry name" value="PGBDSf"/>
</dbReference>
<evidence type="ECO:0000256" key="4">
    <source>
        <dbReference type="ARBA" id="ARBA00022960"/>
    </source>
</evidence>
<evidence type="ECO:0000259" key="8">
    <source>
        <dbReference type="PROSITE" id="PS52029"/>
    </source>
</evidence>